<proteinExistence type="predicted"/>
<evidence type="ECO:0000313" key="3">
    <source>
        <dbReference type="Proteomes" id="UP000721442"/>
    </source>
</evidence>
<dbReference type="InterPro" id="IPR052917">
    <property type="entry name" value="Stress-Dev_Protein"/>
</dbReference>
<evidence type="ECO:0000313" key="2">
    <source>
        <dbReference type="EMBL" id="MBO8407564.1"/>
    </source>
</evidence>
<comment type="caution">
    <text evidence="2">The sequence shown here is derived from an EMBL/GenBank/DDBJ whole genome shotgun (WGS) entry which is preliminary data.</text>
</comment>
<reference evidence="2" key="2">
    <citation type="journal article" date="2021" name="PeerJ">
        <title>Extensive microbial diversity within the chicken gut microbiome revealed by metagenomics and culture.</title>
        <authorList>
            <person name="Gilroy R."/>
            <person name="Ravi A."/>
            <person name="Getino M."/>
            <person name="Pursley I."/>
            <person name="Horton D.L."/>
            <person name="Alikhan N.F."/>
            <person name="Baker D."/>
            <person name="Gharbi K."/>
            <person name="Hall N."/>
            <person name="Watson M."/>
            <person name="Adriaenssens E.M."/>
            <person name="Foster-Nyarko E."/>
            <person name="Jarju S."/>
            <person name="Secka A."/>
            <person name="Antonio M."/>
            <person name="Oren A."/>
            <person name="Chaudhuri R.R."/>
            <person name="La Ragione R."/>
            <person name="Hildebrand F."/>
            <person name="Pallen M.J."/>
        </authorList>
    </citation>
    <scope>NUCLEOTIDE SEQUENCE</scope>
    <source>
        <strain evidence="2">B1-16210</strain>
    </source>
</reference>
<accession>A0A940DGL7</accession>
<protein>
    <submittedName>
        <fullName evidence="2">Pyridoxamine 5'-phosphate oxidase family protein</fullName>
    </submittedName>
</protein>
<dbReference type="PANTHER" id="PTHR34818">
    <property type="entry name" value="PROTEIN BLI-3"/>
    <property type="match status" value="1"/>
</dbReference>
<dbReference type="Pfam" id="PF16242">
    <property type="entry name" value="Pyrid_ox_like"/>
    <property type="match status" value="1"/>
</dbReference>
<dbReference type="Gene3D" id="2.30.110.10">
    <property type="entry name" value="Electron Transport, Fmn-binding Protein, Chain A"/>
    <property type="match status" value="1"/>
</dbReference>
<name>A0A940DGL7_9PROT</name>
<reference evidence="2" key="1">
    <citation type="submission" date="2020-10" db="EMBL/GenBank/DDBJ databases">
        <authorList>
            <person name="Gilroy R."/>
        </authorList>
    </citation>
    <scope>NUCLEOTIDE SEQUENCE</scope>
    <source>
        <strain evidence="2">B1-16210</strain>
    </source>
</reference>
<dbReference type="Proteomes" id="UP000721442">
    <property type="component" value="Unassembled WGS sequence"/>
</dbReference>
<dbReference type="AlphaFoldDB" id="A0A940DGL7"/>
<dbReference type="InterPro" id="IPR012349">
    <property type="entry name" value="Split_barrel_FMN-bd"/>
</dbReference>
<dbReference type="EMBL" id="JADINE010000047">
    <property type="protein sequence ID" value="MBO8407564.1"/>
    <property type="molecule type" value="Genomic_DNA"/>
</dbReference>
<feature type="domain" description="General stress protein FMN-binding split barrel" evidence="1">
    <location>
        <begin position="6"/>
        <end position="130"/>
    </location>
</feature>
<evidence type="ECO:0000259" key="1">
    <source>
        <dbReference type="Pfam" id="PF16242"/>
    </source>
</evidence>
<dbReference type="InterPro" id="IPR038725">
    <property type="entry name" value="YdaG_split_barrel_FMN-bd"/>
</dbReference>
<dbReference type="PANTHER" id="PTHR34818:SF1">
    <property type="entry name" value="PROTEIN BLI-3"/>
    <property type="match status" value="1"/>
</dbReference>
<gene>
    <name evidence="2" type="ORF">IAC77_03855</name>
</gene>
<organism evidence="2 3">
    <name type="scientific">Candidatus Enterousia excrementavium</name>
    <dbReference type="NCBI Taxonomy" id="2840789"/>
    <lineage>
        <taxon>Bacteria</taxon>
        <taxon>Pseudomonadati</taxon>
        <taxon>Pseudomonadota</taxon>
        <taxon>Alphaproteobacteria</taxon>
        <taxon>Candidatus Enterousia</taxon>
    </lineage>
</organism>
<sequence length="141" mass="16297">MQETNEIQSIVDIVKSCEDVILATNRLDEFPEARTVMNALNADATDLNLHFITNDDSPKMAQLRRNAKCCLYYFNADTRYAVRLLGEMRVIDNLDEKKKYWRDSFRDFGYSGADDANLTLLEFVPKSYKFYVGDEMKTGLV</sequence>
<dbReference type="SUPFAM" id="SSF50475">
    <property type="entry name" value="FMN-binding split barrel"/>
    <property type="match status" value="1"/>
</dbReference>